<dbReference type="AlphaFoldDB" id="K4RAM1"/>
<evidence type="ECO:0000313" key="1">
    <source>
        <dbReference type="EMBL" id="CCK30215.1"/>
    </source>
</evidence>
<accession>K4RAM1</accession>
<gene>
    <name evidence="1" type="ORF">BN159_5836</name>
</gene>
<dbReference type="EMBL" id="HE971709">
    <property type="protein sequence ID" value="CCK30215.1"/>
    <property type="molecule type" value="Genomic_DNA"/>
</dbReference>
<dbReference type="KEGG" id="sdv:BN159_5836"/>
<name>K4RAM1_STRDJ</name>
<protein>
    <submittedName>
        <fullName evidence="1">Uncharacterized protein</fullName>
    </submittedName>
</protein>
<proteinExistence type="predicted"/>
<keyword evidence="2" id="KW-1185">Reference proteome</keyword>
<sequence length="63" mass="6749">MLSSTDQGGAAGASLSILARTSMIRSKSARHSSAYCAVRPGSPGSSLNQDWCRSTVRIRHRTR</sequence>
<reference evidence="1 2" key="1">
    <citation type="journal article" date="2012" name="J. Bacteriol.">
        <title>Genome sequence of the bacterium Streptomyces davawensis JCM 4913 and heterologous production of the unique antibiotic roseoflavin.</title>
        <authorList>
            <person name="Jankowitsch F."/>
            <person name="Schwarz J."/>
            <person name="Ruckert C."/>
            <person name="Gust B."/>
            <person name="Szczepanowski R."/>
            <person name="Blom J."/>
            <person name="Pelzer S."/>
            <person name="Kalinowski J."/>
            <person name="Mack M."/>
        </authorList>
    </citation>
    <scope>NUCLEOTIDE SEQUENCE [LARGE SCALE GENOMIC DNA]</scope>
    <source>
        <strain evidence="2">DSM 101723 / JCM 4913 / KCC S-0913 / 768</strain>
    </source>
</reference>
<dbReference type="Proteomes" id="UP000008043">
    <property type="component" value="Chromosome"/>
</dbReference>
<dbReference type="HOGENOM" id="CLU_2883837_0_0_11"/>
<organism evidence="1 2">
    <name type="scientific">Streptomyces davaonensis (strain DSM 101723 / JCM 4913 / KCC S-0913 / 768)</name>
    <dbReference type="NCBI Taxonomy" id="1214101"/>
    <lineage>
        <taxon>Bacteria</taxon>
        <taxon>Bacillati</taxon>
        <taxon>Actinomycetota</taxon>
        <taxon>Actinomycetes</taxon>
        <taxon>Kitasatosporales</taxon>
        <taxon>Streptomycetaceae</taxon>
        <taxon>Streptomyces</taxon>
    </lineage>
</organism>
<evidence type="ECO:0000313" key="2">
    <source>
        <dbReference type="Proteomes" id="UP000008043"/>
    </source>
</evidence>